<evidence type="ECO:0000256" key="1">
    <source>
        <dbReference type="ARBA" id="ARBA00023157"/>
    </source>
</evidence>
<dbReference type="InterPro" id="IPR014716">
    <property type="entry name" value="Fibrinogen_a/b/g_C_1"/>
</dbReference>
<evidence type="ECO:0000259" key="3">
    <source>
        <dbReference type="PROSITE" id="PS51406"/>
    </source>
</evidence>
<protein>
    <submittedName>
        <fullName evidence="4 6">Microfibril-associated glycoprotein 4</fullName>
    </submittedName>
</protein>
<evidence type="ECO:0000313" key="4">
    <source>
        <dbReference type="EMBL" id="AHH38590.1"/>
    </source>
</evidence>
<keyword evidence="5" id="KW-1185">Reference proteome</keyword>
<evidence type="ECO:0000256" key="2">
    <source>
        <dbReference type="SAM" id="SignalP"/>
    </source>
</evidence>
<name>W5U9S0_ICTPU</name>
<evidence type="ECO:0000313" key="5">
    <source>
        <dbReference type="Proteomes" id="UP000221080"/>
    </source>
</evidence>
<dbReference type="CDD" id="cd00087">
    <property type="entry name" value="FReD"/>
    <property type="match status" value="1"/>
</dbReference>
<dbReference type="OrthoDB" id="7735550at2759"/>
<accession>W5U9S0</accession>
<proteinExistence type="evidence at transcript level"/>
<dbReference type="PANTHER" id="PTHR19143">
    <property type="entry name" value="FIBRINOGEN/TENASCIN/ANGIOPOEITIN"/>
    <property type="match status" value="1"/>
</dbReference>
<dbReference type="PANTHER" id="PTHR19143:SF225">
    <property type="entry name" value="MICROFIBRIL-ASSOCIATED GLYCOPROTEIN 4"/>
    <property type="match status" value="1"/>
</dbReference>
<dbReference type="InterPro" id="IPR036056">
    <property type="entry name" value="Fibrinogen-like_C"/>
</dbReference>
<dbReference type="RefSeq" id="XP_017313240.1">
    <property type="nucleotide sequence ID" value="XM_017457751.3"/>
</dbReference>
<keyword evidence="2" id="KW-0732">Signal</keyword>
<dbReference type="STRING" id="7998.ENSIPUP00000016971"/>
<dbReference type="Proteomes" id="UP000221080">
    <property type="component" value="Chromosome 26"/>
</dbReference>
<reference evidence="5" key="2">
    <citation type="journal article" date="2016" name="Nat. Commun.">
        <title>The channel catfish genome sequence provides insights into the evolution of scale formation in teleosts.</title>
        <authorList>
            <person name="Liu Z."/>
            <person name="Liu S."/>
            <person name="Yao J."/>
            <person name="Bao L."/>
            <person name="Zhang J."/>
            <person name="Li Y."/>
            <person name="Jiang C."/>
            <person name="Sun L."/>
            <person name="Wang R."/>
            <person name="Zhang Y."/>
            <person name="Zhou T."/>
            <person name="Zeng Q."/>
            <person name="Fu Q."/>
            <person name="Gao S."/>
            <person name="Li N."/>
            <person name="Koren S."/>
            <person name="Jiang Y."/>
            <person name="Zimin A."/>
            <person name="Xu P."/>
            <person name="Phillippy A.M."/>
            <person name="Geng X."/>
            <person name="Song L."/>
            <person name="Sun F."/>
            <person name="Li C."/>
            <person name="Wang X."/>
            <person name="Chen A."/>
            <person name="Jin Y."/>
            <person name="Yuan Z."/>
            <person name="Yang Y."/>
            <person name="Tan S."/>
            <person name="Peatman E."/>
            <person name="Lu J."/>
            <person name="Qin Z."/>
            <person name="Dunham R."/>
            <person name="Li Z."/>
            <person name="Sonstegard T."/>
            <person name="Feng J."/>
            <person name="Danzmann R.G."/>
            <person name="Schroeder S."/>
            <person name="Scheffler B."/>
            <person name="Duke M.V."/>
            <person name="Ballard L."/>
            <person name="Kucuktas H."/>
            <person name="Kaltenboeck L."/>
            <person name="Liu H."/>
            <person name="Armbruster J."/>
            <person name="Xie Y."/>
            <person name="Kirby M.L."/>
            <person name="Tian Y."/>
            <person name="Flanagan M.E."/>
            <person name="Mu W."/>
            <person name="Waldbieser G.C."/>
        </authorList>
    </citation>
    <scope>NUCLEOTIDE SEQUENCE [LARGE SCALE GENOMIC DNA]</scope>
    <source>
        <strain evidence="5">SDA103</strain>
    </source>
</reference>
<dbReference type="AlphaFoldDB" id="W5U9S0"/>
<feature type="signal peptide" evidence="2">
    <location>
        <begin position="1"/>
        <end position="15"/>
    </location>
</feature>
<reference evidence="6" key="3">
    <citation type="submission" date="2025-04" db="UniProtKB">
        <authorList>
            <consortium name="RefSeq"/>
        </authorList>
    </citation>
    <scope>IDENTIFICATION</scope>
    <source>
        <tissue evidence="6">Blood</tissue>
    </source>
</reference>
<dbReference type="EMBL" id="JT409199">
    <property type="protein sequence ID" value="AHH38590.1"/>
    <property type="molecule type" value="mRNA"/>
</dbReference>
<dbReference type="SMART" id="SM00186">
    <property type="entry name" value="FBG"/>
    <property type="match status" value="1"/>
</dbReference>
<evidence type="ECO:0000313" key="6">
    <source>
        <dbReference type="RefSeq" id="XP_017313240.1"/>
    </source>
</evidence>
<dbReference type="InterPro" id="IPR002181">
    <property type="entry name" value="Fibrinogen_a/b/g_C_dom"/>
</dbReference>
<dbReference type="OMA" id="DINNCAL"/>
<dbReference type="FunFam" id="3.90.215.10:FF:000001">
    <property type="entry name" value="Tenascin isoform 1"/>
    <property type="match status" value="1"/>
</dbReference>
<dbReference type="InterPro" id="IPR050373">
    <property type="entry name" value="Fibrinogen_C-term_domain"/>
</dbReference>
<sequence>MYVLLSLALPLLVQSQIIDQVFLPIDCQDIFNNGSIHSGVYTIYPGGPKSPLQVYCDMGCAENDGPQEGKWTVFQRRMDGTVNFYRPWEQYRNGFGDASGEYWLGLENLCLMTSREKHELRVDMEDFEHSKVYTIYSSFYVAPDSERYKLHVNGYIDGGGGDSLSYHNGKQFATFDKDINNCALTYEGGFWFDNCHHANPNGVYKWGSGVPAATGVYWYHWKGYYYSLKSIVMKMRRVVLAA</sequence>
<dbReference type="Pfam" id="PF00147">
    <property type="entry name" value="Fibrinogen_C"/>
    <property type="match status" value="1"/>
</dbReference>
<feature type="domain" description="Fibrinogen C-terminal" evidence="3">
    <location>
        <begin position="18"/>
        <end position="239"/>
    </location>
</feature>
<feature type="chain" id="PRO_5013540084" evidence="2">
    <location>
        <begin position="16"/>
        <end position="242"/>
    </location>
</feature>
<dbReference type="Gene3D" id="3.90.215.10">
    <property type="entry name" value="Gamma Fibrinogen, chain A, domain 1"/>
    <property type="match status" value="1"/>
</dbReference>
<dbReference type="GO" id="GO:0048251">
    <property type="term" value="P:elastic fiber assembly"/>
    <property type="evidence" value="ECO:0007669"/>
    <property type="project" value="TreeGrafter"/>
</dbReference>
<gene>
    <name evidence="4" type="primary">MFAP4</name>
    <name evidence="6" type="synonym">LOC108258811</name>
</gene>
<dbReference type="KEGG" id="ipu:108258811"/>
<dbReference type="GeneTree" id="ENSGT00940000154615"/>
<keyword evidence="1" id="KW-1015">Disulfide bond</keyword>
<dbReference type="SUPFAM" id="SSF56496">
    <property type="entry name" value="Fibrinogen C-terminal domain-like"/>
    <property type="match status" value="1"/>
</dbReference>
<dbReference type="PROSITE" id="PS51406">
    <property type="entry name" value="FIBRINOGEN_C_2"/>
    <property type="match status" value="1"/>
</dbReference>
<dbReference type="GeneID" id="108258811"/>
<organism evidence="4">
    <name type="scientific">Ictalurus punctatus</name>
    <name type="common">Channel catfish</name>
    <name type="synonym">Silurus punctatus</name>
    <dbReference type="NCBI Taxonomy" id="7998"/>
    <lineage>
        <taxon>Eukaryota</taxon>
        <taxon>Metazoa</taxon>
        <taxon>Chordata</taxon>
        <taxon>Craniata</taxon>
        <taxon>Vertebrata</taxon>
        <taxon>Euteleostomi</taxon>
        <taxon>Actinopterygii</taxon>
        <taxon>Neopterygii</taxon>
        <taxon>Teleostei</taxon>
        <taxon>Ostariophysi</taxon>
        <taxon>Siluriformes</taxon>
        <taxon>Ictaluridae</taxon>
        <taxon>Ictalurus</taxon>
    </lineage>
</organism>
<dbReference type="GO" id="GO:0005615">
    <property type="term" value="C:extracellular space"/>
    <property type="evidence" value="ECO:0007669"/>
    <property type="project" value="TreeGrafter"/>
</dbReference>
<reference evidence="4" key="1">
    <citation type="journal article" date="2012" name="BMC Genomics">
        <title>Efficient assembly and annotation of the transcriptome of catfish by RNA-Seq analysis of a doubled haploid homozygote.</title>
        <authorList>
            <person name="Liu S."/>
            <person name="Zhang Y."/>
            <person name="Zhou Z."/>
            <person name="Waldbieser G."/>
            <person name="Sun F."/>
            <person name="Lu J."/>
            <person name="Zhang J."/>
            <person name="Jiang Y."/>
            <person name="Zhang H."/>
            <person name="Wang X."/>
            <person name="Rajendran K.V."/>
            <person name="Khoo L."/>
            <person name="Kucuktas H."/>
            <person name="Peatman E."/>
            <person name="Liu Z."/>
        </authorList>
    </citation>
    <scope>NUCLEOTIDE SEQUENCE</scope>
    <source>
        <tissue evidence="4">Mixed</tissue>
    </source>
</reference>